<accession>A0ACC7S4M5</accession>
<proteinExistence type="predicted"/>
<name>A0ACC7S4M5_DOLFA</name>
<evidence type="ECO:0000313" key="1">
    <source>
        <dbReference type="EMBL" id="MTJ43447.1"/>
    </source>
</evidence>
<keyword evidence="2" id="KW-1185">Reference proteome</keyword>
<evidence type="ECO:0000313" key="2">
    <source>
        <dbReference type="Proteomes" id="UP001517388"/>
    </source>
</evidence>
<gene>
    <name evidence="1" type="ORF">FJR39_09645</name>
</gene>
<dbReference type="Proteomes" id="UP001517388">
    <property type="component" value="Unassembled WGS sequence"/>
</dbReference>
<organism evidence="1 2">
    <name type="scientific">Dolichospermum flos-aquae UHCC 0037</name>
    <dbReference type="NCBI Taxonomy" id="2590026"/>
    <lineage>
        <taxon>Bacteria</taxon>
        <taxon>Bacillati</taxon>
        <taxon>Cyanobacteriota</taxon>
        <taxon>Cyanophyceae</taxon>
        <taxon>Nostocales</taxon>
        <taxon>Aphanizomenonaceae</taxon>
        <taxon>Dolichospermum</taxon>
    </lineage>
</organism>
<protein>
    <submittedName>
        <fullName evidence="1">Uncharacterized protein</fullName>
    </submittedName>
</protein>
<reference evidence="2" key="1">
    <citation type="journal article" date="2020" name="Toxins">
        <title>Phylogenomic Analysis of Secondary Metabolism in the Toxic Cyanobacterial Genera Anabaena, Dolichospermum and Aphanizomenon.</title>
        <authorList>
            <person name="Oesterholm J."/>
            <person name="Popin R.V."/>
            <person name="Fewer D.P."/>
            <person name="Sivonen K."/>
        </authorList>
    </citation>
    <scope>NUCLEOTIDE SEQUENCE [LARGE SCALE GENOMIC DNA]</scope>
    <source>
        <strain evidence="2">UHCC 0037</strain>
    </source>
</reference>
<comment type="caution">
    <text evidence="1">The sequence shown here is derived from an EMBL/GenBank/DDBJ whole genome shotgun (WGS) entry which is preliminary data.</text>
</comment>
<sequence length="81" mass="9296">MHNKLMNLTYEIELQTGEKLILPESLVQNIGAGRWLITIEPLIEAKAVSTRSHDAFLKGYAPEDEGLYDDWDLKYQNHPVI</sequence>
<dbReference type="EMBL" id="VILF01000002">
    <property type="protein sequence ID" value="MTJ43447.1"/>
    <property type="molecule type" value="Genomic_DNA"/>
</dbReference>